<name>A0A6J7LRT8_9ZZZZ</name>
<dbReference type="CDD" id="cd01029">
    <property type="entry name" value="TOPRIM_primases"/>
    <property type="match status" value="1"/>
</dbReference>
<organism evidence="2">
    <name type="scientific">freshwater metagenome</name>
    <dbReference type="NCBI Taxonomy" id="449393"/>
    <lineage>
        <taxon>unclassified sequences</taxon>
        <taxon>metagenomes</taxon>
        <taxon>ecological metagenomes</taxon>
    </lineage>
</organism>
<dbReference type="EMBL" id="CAFBNE010000184">
    <property type="protein sequence ID" value="CAB4970125.1"/>
    <property type="molecule type" value="Genomic_DNA"/>
</dbReference>
<accession>A0A6J7LRT8</accession>
<reference evidence="2" key="1">
    <citation type="submission" date="2020-05" db="EMBL/GenBank/DDBJ databases">
        <authorList>
            <person name="Chiriac C."/>
            <person name="Salcher M."/>
            <person name="Ghai R."/>
            <person name="Kavagutti S V."/>
        </authorList>
    </citation>
    <scope>NUCLEOTIDE SEQUENCE</scope>
</reference>
<dbReference type="Gene3D" id="3.40.1360.10">
    <property type="match status" value="1"/>
</dbReference>
<proteinExistence type="predicted"/>
<evidence type="ECO:0000259" key="1">
    <source>
        <dbReference type="SMART" id="SM00493"/>
    </source>
</evidence>
<dbReference type="InterPro" id="IPR006171">
    <property type="entry name" value="TOPRIM_dom"/>
</dbReference>
<gene>
    <name evidence="2" type="ORF">UFOPK3772_03303</name>
</gene>
<dbReference type="AlphaFoldDB" id="A0A6J7LRT8"/>
<feature type="domain" description="Toprim" evidence="1">
    <location>
        <begin position="172"/>
        <end position="243"/>
    </location>
</feature>
<evidence type="ECO:0000313" key="2">
    <source>
        <dbReference type="EMBL" id="CAB4970125.1"/>
    </source>
</evidence>
<dbReference type="SUPFAM" id="SSF56731">
    <property type="entry name" value="DNA primase core"/>
    <property type="match status" value="1"/>
</dbReference>
<protein>
    <submittedName>
        <fullName evidence="2">Unannotated protein</fullName>
    </submittedName>
</protein>
<sequence>MTALEWLVAYVSACGSRCSGRNWQCPAHADGSPSLSLSEGNDGAVLVHCFAGCTVHQVMHALGLDLGRLFEPHVYSPESVLGWQLRKPTFAAFSPSGGSSGSKRSGRPITTVHHVYVPDAVRLERTRYAGGGKKCCWEVKDGRDWHYAAGLDLASLPLYEQRQMLMGASAGEPVVVCESESSVDAMLKAGIYATTWAGGAASPQLHTLKEALAGARVVLIPDNDPPGLKCGEAIADALRGVCDLATIIPDPGQDARDLLEKSEPRLFLKVLEGAR</sequence>
<dbReference type="InterPro" id="IPR034154">
    <property type="entry name" value="TOPRIM_DnaG/twinkle"/>
</dbReference>
<dbReference type="SMART" id="SM00493">
    <property type="entry name" value="TOPRIM"/>
    <property type="match status" value="1"/>
</dbReference>